<sequence>MDGQAPVWYFAYGSNLSPSVMARRGITPLDARCVWVSSHMLVFDVFGVPYSEPAMAGIREKPAGCDTPAVHGVAYLISASDYQRLRVTEGAGTGYRDVELEADSVSLPPASHTASTTFDGGRLSVATLVAKNPFDPPRLPSRRYMDLIVGGAEQSGLPGEYVEYLRGLPAYQRPVLGWLHELLAIRAFLAFWIPILTFVMNRAKAARAPSSFSSPIWTAAVVNVLFRSMWLYHDAIHRRVFKCDGGASYYPYHYNPSNPHDTVVHPRRVVSVLSFAERLQLIVPPAGEPKRTMQASHTTMGGCDSQADHAATAARELMRKVPLVDGHNDFAWMLRGWLRNRLDHLSNDTIQDMPIGQTDVRRLREGQVGCQFWSAFVPDQGGLGAREPQLETLRTTLQQIDVLHALFERHPATFGFVDTADDILPVFRSGRIASLLGIEGLHQIANSASVLRMYHRLGVRYATLCHDRSNLYCDSSNSKDSTDRGLSAQGREMVAEMNRIGMMIDLSHASHQTQLDVLALSKAPVLFSHSSCFSLCNHPRNVTDDALDKLAENGGIIMICFLPSLVDPGDGSKPTLAQIADHVEHAGRRIGYAHVGIGSDFDGMLEGPEGMDDVSQYPQLVAELIRRGVGERDLAGVLGLNLIRVLKRAEETAKEMDASVEAAMLFDGEPEVWTNEQRLILTEAAARLACSLLTPLYIPTMTFWSHSLTVGDHSSSTGKSGCLGAPFKLSHNSATVRHTEAPHWPSKVIQLLPTVLFRVLAQTFRSDMRSVLPSMDAAGHDGVICIDMLSCAALVLGKPLDVVDLQKSFVVNGGDSLRAILLQSMLREHGYKITREDLLTSPTIGDVFRDGACTRRPLDQATSWVSSSNNSHPDTVSSGRASSSSAASSSPVSASQWAGSLQSLGEAHLRAGQATDGSHRNQVYDLLTELQLSLVHETITHCGSNIITYSEFHHRQNAETYRKAWIQVLNDEAIFKRCCLGPLFSKQGRAADADVPGLTLDGLTGLGSEWPGWSLEMCRAGKTTADGMEELMEITFKVHHALIDASSLEALVSKVRARANGMQTKPGTSFWDWALLLRHHQQDHKAEGDKFWAQTMVKHPDAKGHMALPTPARTLQFEAQLERHDFSVNAEAIKVRARGLGVTPAAIFYAGWALVVATYADSDSVVFGSVLSGRGLGVPDSLNAIGPLINVLPLHVAVCRDAPLRDFVWGLFVDTVNLEALAWTSTENGFRRDYESALSVQLQLPEAVDGSHPAANTYQAMPVSHSSRQQSRVPISVTVKDASRVTIDFHSSRYGSRDARLVADCYERALDMMLTVDGKVDDAMQGLLSCQSYSQLMRWGNCITGLTTKASVKDDLVTLFEAAAEANSQRTALEKGDRTMTYAELQTRSTAICDVLAPVVTEGDVVCVHSDRSLEWICAIWGILKAGCTYCSLDPQLTAAWRESMVEAVSATAFITATTEQLDEWRPRHVRLAFSVESVPGCAQADASTTTPVPRTPRPHRPAYICFTSGSTGVPKPVVCMHAGLVAFQRDPTVRLGATPGVRVSQIMSVAFDGSIHEIFSALTYGATLVLPACSRDVLSVLGKVDSAVFTPSIARALQPADFPGLQTVYLVGEPVPQAVAEAWSACKDVYNMYGPTEATCGATIKRLRSGQDVKIGRPNPSTRVYVLNSSGGLSQPGMVGRIHLAGVQVSRGYHGMPEQTRAVFRPDQVMGNGEMSYDTGDMGYWDEHGDLVCVGRRDRQVKLRGYRVELNDLEIRIAETVPEANAVAVAVRKGLVDELLVMVQPGSLDIAAMRSRLGATFPRYLLPGHIVAVDTIPTTPAGKIDYDAIAQVETGADAAVAPSAPATGTEEVVAAAFCAVLQRPAARWPIDRNQSFGELGGHSMEQIKLARHLAKTLGIPVSLHTVISNPSIKALAGAIDQSRAGLSLASATTETPPVPESVTPIEADWLEKYRVSSGTSCFNVSSLHRFEPDRVDVDRLERALNGVLQRHPVLRGTYISSRAPRRPEYRRILTRHYPRVQRLRTVDVWLELNRPFQPHQEHPVRVVLADDTLLVVMSHIAADYTALATVLREASALYTGAELPVPSAGAAYPAQQLCGVELTEETKKYWLSTLSDVPAPCGIFSSVPRRTSYLGRSIVYELDKATSRQILACRSSHFVSLQHLGMAAVALGLVNQRPGEPKDHVDVMMGVPYINRGSTEQMETVGLFLQPLPVRIKYDRAPENVNTLLREVQQATQAALARGLPWHQLLNLARCIPDYPDHPLFDVMVSFHEPEMIQQLRMDIPTLEPCFAWSSGAKFKMMCEFTAVAGDCVVLRVEYDDGCINEESLRGFVEDVAAALHTLTSRSDARDPASSQRRGRLTGGFRDEKTLLGRRLSDWANLAT</sequence>
<dbReference type="Gene3D" id="1.10.1200.10">
    <property type="entry name" value="ACP-like"/>
    <property type="match status" value="2"/>
</dbReference>
<keyword evidence="4" id="KW-0224">Dipeptidase</keyword>
<keyword evidence="4" id="KW-0378">Hydrolase</keyword>
<dbReference type="CDD" id="cd01301">
    <property type="entry name" value="rDP_like"/>
    <property type="match status" value="1"/>
</dbReference>
<dbReference type="Gene3D" id="3.30.300.30">
    <property type="match status" value="1"/>
</dbReference>
<dbReference type="InterPro" id="IPR045851">
    <property type="entry name" value="AMP-bd_C_sf"/>
</dbReference>
<dbReference type="PROSITE" id="PS00012">
    <property type="entry name" value="PHOSPHOPANTETHEINE"/>
    <property type="match status" value="1"/>
</dbReference>
<evidence type="ECO:0000313" key="8">
    <source>
        <dbReference type="EMBL" id="QBZ59770.1"/>
    </source>
</evidence>
<dbReference type="Gene3D" id="3.10.490.10">
    <property type="entry name" value="Gamma-glutamyl cyclotransferase-like"/>
    <property type="match status" value="1"/>
</dbReference>
<evidence type="ECO:0000256" key="6">
    <source>
        <dbReference type="SAM" id="MobiDB-lite"/>
    </source>
</evidence>
<dbReference type="InterPro" id="IPR036736">
    <property type="entry name" value="ACP-like_sf"/>
</dbReference>
<accession>A0A4P7NDW2</accession>
<dbReference type="InterPro" id="IPR006162">
    <property type="entry name" value="Ppantetheine_attach_site"/>
</dbReference>
<dbReference type="Pfam" id="PF00668">
    <property type="entry name" value="Condensation"/>
    <property type="match status" value="2"/>
</dbReference>
<dbReference type="GO" id="GO:0044550">
    <property type="term" value="P:secondary metabolite biosynthetic process"/>
    <property type="evidence" value="ECO:0007669"/>
    <property type="project" value="TreeGrafter"/>
</dbReference>
<dbReference type="GO" id="GO:0016874">
    <property type="term" value="F:ligase activity"/>
    <property type="evidence" value="ECO:0007669"/>
    <property type="project" value="UniProtKB-KW"/>
</dbReference>
<dbReference type="PANTHER" id="PTHR45527">
    <property type="entry name" value="NONRIBOSOMAL PEPTIDE SYNTHETASE"/>
    <property type="match status" value="1"/>
</dbReference>
<dbReference type="InterPro" id="IPR008257">
    <property type="entry name" value="Pept_M19"/>
</dbReference>
<dbReference type="GO" id="GO:0043041">
    <property type="term" value="P:amino acid activation for nonribosomal peptide biosynthetic process"/>
    <property type="evidence" value="ECO:0007669"/>
    <property type="project" value="TreeGrafter"/>
</dbReference>
<dbReference type="SUPFAM" id="SSF51556">
    <property type="entry name" value="Metallo-dependent hydrolases"/>
    <property type="match status" value="1"/>
</dbReference>
<keyword evidence="3" id="KW-0436">Ligase</keyword>
<dbReference type="GO" id="GO:0070573">
    <property type="term" value="F:metallodipeptidase activity"/>
    <property type="evidence" value="ECO:0007669"/>
    <property type="project" value="InterPro"/>
</dbReference>
<evidence type="ECO:0000256" key="2">
    <source>
        <dbReference type="ARBA" id="ARBA00022553"/>
    </source>
</evidence>
<reference evidence="8 9" key="1">
    <citation type="journal article" date="2019" name="Mol. Biol. Evol.">
        <title>Blast fungal genomes show frequent chromosomal changes, gene gains and losses, and effector gene turnover.</title>
        <authorList>
            <person name="Gomez Luciano L.B."/>
            <person name="Jason Tsai I."/>
            <person name="Chuma I."/>
            <person name="Tosa Y."/>
            <person name="Chen Y.H."/>
            <person name="Li J.Y."/>
            <person name="Li M.Y."/>
            <person name="Jade Lu M.Y."/>
            <person name="Nakayashiki H."/>
            <person name="Li W.H."/>
        </authorList>
    </citation>
    <scope>NUCLEOTIDE SEQUENCE [LARGE SCALE GENOMIC DNA]</scope>
    <source>
        <strain evidence="8">MZ5-1-6</strain>
    </source>
</reference>
<dbReference type="InterPro" id="IPR036568">
    <property type="entry name" value="GGCT-like_sf"/>
</dbReference>
<dbReference type="Gene3D" id="3.20.20.140">
    <property type="entry name" value="Metal-dependent hydrolases"/>
    <property type="match status" value="1"/>
</dbReference>
<name>A0A4P7NDW2_PYROR</name>
<evidence type="ECO:0000256" key="5">
    <source>
        <dbReference type="ARBA" id="ARBA00029454"/>
    </source>
</evidence>
<feature type="compositionally biased region" description="Low complexity" evidence="6">
    <location>
        <begin position="877"/>
        <end position="888"/>
    </location>
</feature>
<keyword evidence="2" id="KW-0597">Phosphoprotein</keyword>
<dbReference type="GO" id="GO:0031177">
    <property type="term" value="F:phosphopantetheine binding"/>
    <property type="evidence" value="ECO:0007669"/>
    <property type="project" value="TreeGrafter"/>
</dbReference>
<dbReference type="InterPro" id="IPR001242">
    <property type="entry name" value="Condensation_dom"/>
</dbReference>
<dbReference type="CDD" id="cd19537">
    <property type="entry name" value="C_NRPS-like"/>
    <property type="match status" value="1"/>
</dbReference>
<dbReference type="CDD" id="cd06661">
    <property type="entry name" value="GGCT_like"/>
    <property type="match status" value="1"/>
</dbReference>
<gene>
    <name evidence="8" type="ORF">PoMZ_04734</name>
</gene>
<dbReference type="InterPro" id="IPR023213">
    <property type="entry name" value="CAT-like_dom_sf"/>
</dbReference>
<dbReference type="InterPro" id="IPR009081">
    <property type="entry name" value="PP-bd_ACP"/>
</dbReference>
<dbReference type="InterPro" id="IPR042099">
    <property type="entry name" value="ANL_N_sf"/>
</dbReference>
<dbReference type="PROSITE" id="PS50075">
    <property type="entry name" value="CARRIER"/>
    <property type="match status" value="1"/>
</dbReference>
<dbReference type="PROSITE" id="PS51365">
    <property type="entry name" value="RENAL_DIPEPTIDASE_2"/>
    <property type="match status" value="1"/>
</dbReference>
<dbReference type="PROSITE" id="PS00455">
    <property type="entry name" value="AMP_BINDING"/>
    <property type="match status" value="1"/>
</dbReference>
<dbReference type="SUPFAM" id="SSF47336">
    <property type="entry name" value="ACP-like"/>
    <property type="match status" value="2"/>
</dbReference>
<dbReference type="GO" id="GO:0006508">
    <property type="term" value="P:proteolysis"/>
    <property type="evidence" value="ECO:0007669"/>
    <property type="project" value="InterPro"/>
</dbReference>
<evidence type="ECO:0000256" key="1">
    <source>
        <dbReference type="ARBA" id="ARBA00022450"/>
    </source>
</evidence>
<dbReference type="Gene3D" id="3.40.50.12780">
    <property type="entry name" value="N-terminal domain of ligase-like"/>
    <property type="match status" value="1"/>
</dbReference>
<organism evidence="8 9">
    <name type="scientific">Pyricularia oryzae</name>
    <name type="common">Rice blast fungus</name>
    <name type="synonym">Magnaporthe oryzae</name>
    <dbReference type="NCBI Taxonomy" id="318829"/>
    <lineage>
        <taxon>Eukaryota</taxon>
        <taxon>Fungi</taxon>
        <taxon>Dikarya</taxon>
        <taxon>Ascomycota</taxon>
        <taxon>Pezizomycotina</taxon>
        <taxon>Sordariomycetes</taxon>
        <taxon>Sordariomycetidae</taxon>
        <taxon>Magnaporthales</taxon>
        <taxon>Pyriculariaceae</taxon>
        <taxon>Pyricularia</taxon>
    </lineage>
</organism>
<feature type="region of interest" description="Disordered" evidence="6">
    <location>
        <begin position="862"/>
        <end position="888"/>
    </location>
</feature>
<protein>
    <recommendedName>
        <fullName evidence="7">Carrier domain-containing protein</fullName>
    </recommendedName>
</protein>
<dbReference type="InterPro" id="IPR013024">
    <property type="entry name" value="GGCT-like"/>
</dbReference>
<dbReference type="InterPro" id="IPR000873">
    <property type="entry name" value="AMP-dep_synth/lig_dom"/>
</dbReference>
<evidence type="ECO:0000313" key="9">
    <source>
        <dbReference type="Proteomes" id="UP000294847"/>
    </source>
</evidence>
<comment type="similarity">
    <text evidence="5">Belongs to the NRP synthetase family.</text>
</comment>
<dbReference type="Pfam" id="PF01244">
    <property type="entry name" value="Peptidase_M19"/>
    <property type="match status" value="1"/>
</dbReference>
<dbReference type="Pfam" id="PF13772">
    <property type="entry name" value="AIG2_2"/>
    <property type="match status" value="1"/>
</dbReference>
<evidence type="ECO:0000259" key="7">
    <source>
        <dbReference type="PROSITE" id="PS50075"/>
    </source>
</evidence>
<keyword evidence="4" id="KW-0645">Protease</keyword>
<dbReference type="Gene3D" id="3.30.559.10">
    <property type="entry name" value="Chloramphenicol acetyltransferase-like domain"/>
    <property type="match status" value="2"/>
</dbReference>
<proteinExistence type="inferred from homology"/>
<dbReference type="Pfam" id="PF00501">
    <property type="entry name" value="AMP-binding"/>
    <property type="match status" value="1"/>
</dbReference>
<dbReference type="Proteomes" id="UP000294847">
    <property type="component" value="Chromosome 3"/>
</dbReference>
<dbReference type="Pfam" id="PF00550">
    <property type="entry name" value="PP-binding"/>
    <property type="match status" value="2"/>
</dbReference>
<dbReference type="GO" id="GO:0005737">
    <property type="term" value="C:cytoplasm"/>
    <property type="evidence" value="ECO:0007669"/>
    <property type="project" value="TreeGrafter"/>
</dbReference>
<feature type="compositionally biased region" description="Polar residues" evidence="6">
    <location>
        <begin position="862"/>
        <end position="876"/>
    </location>
</feature>
<dbReference type="SUPFAM" id="SSF56801">
    <property type="entry name" value="Acetyl-CoA synthetase-like"/>
    <property type="match status" value="1"/>
</dbReference>
<dbReference type="InterPro" id="IPR020845">
    <property type="entry name" value="AMP-binding_CS"/>
</dbReference>
<feature type="domain" description="Carrier" evidence="7">
    <location>
        <begin position="1845"/>
        <end position="1924"/>
    </location>
</feature>
<evidence type="ECO:0000256" key="4">
    <source>
        <dbReference type="ARBA" id="ARBA00022997"/>
    </source>
</evidence>
<evidence type="ECO:0000256" key="3">
    <source>
        <dbReference type="ARBA" id="ARBA00022598"/>
    </source>
</evidence>
<keyword evidence="1" id="KW-0596">Phosphopantetheine</keyword>
<dbReference type="InterPro" id="IPR032466">
    <property type="entry name" value="Metal_Hydrolase"/>
</dbReference>
<dbReference type="PANTHER" id="PTHR45527:SF11">
    <property type="entry name" value="NONRIBOSOMAL PEPTIDE SYNTHETASE 5"/>
    <property type="match status" value="1"/>
</dbReference>
<dbReference type="SUPFAM" id="SSF110857">
    <property type="entry name" value="Gamma-glutamyl cyclotransferase-like"/>
    <property type="match status" value="1"/>
</dbReference>
<dbReference type="EMBL" id="CP034206">
    <property type="protein sequence ID" value="QBZ59770.1"/>
    <property type="molecule type" value="Genomic_DNA"/>
</dbReference>
<dbReference type="SUPFAM" id="SSF52777">
    <property type="entry name" value="CoA-dependent acyltransferases"/>
    <property type="match status" value="3"/>
</dbReference>
<dbReference type="Gene3D" id="3.30.559.30">
    <property type="entry name" value="Nonribosomal peptide synthetase, condensation domain"/>
    <property type="match status" value="2"/>
</dbReference>